<comment type="similarity">
    <text evidence="1">Belongs to the universal stress protein A family.</text>
</comment>
<dbReference type="Pfam" id="PF00582">
    <property type="entry name" value="Usp"/>
    <property type="match status" value="1"/>
</dbReference>
<dbReference type="InterPro" id="IPR006016">
    <property type="entry name" value="UspA"/>
</dbReference>
<dbReference type="PANTHER" id="PTHR46268:SF6">
    <property type="entry name" value="UNIVERSAL STRESS PROTEIN UP12"/>
    <property type="match status" value="1"/>
</dbReference>
<dbReference type="PANTHER" id="PTHR46268">
    <property type="entry name" value="STRESS RESPONSE PROTEIN NHAX"/>
    <property type="match status" value="1"/>
</dbReference>
<evidence type="ECO:0000313" key="3">
    <source>
        <dbReference type="EMBL" id="CCO47420.1"/>
    </source>
</evidence>
<dbReference type="PRINTS" id="PR01438">
    <property type="entry name" value="UNVRSLSTRESS"/>
</dbReference>
<dbReference type="CDD" id="cd00293">
    <property type="entry name" value="USP-like"/>
    <property type="match status" value="1"/>
</dbReference>
<feature type="domain" description="UspA" evidence="2">
    <location>
        <begin position="18"/>
        <end position="170"/>
    </location>
</feature>
<reference evidence="3 4" key="1">
    <citation type="journal article" date="2013" name="ISME J.">
        <title>Comparative genomics of pathogenic lineages of Vibrio nigripulchritudo identifies virulence-associated traits.</title>
        <authorList>
            <person name="Goudenege D."/>
            <person name="Labreuche Y."/>
            <person name="Krin E."/>
            <person name="Ansquer D."/>
            <person name="Mangenot S."/>
            <person name="Calteau A."/>
            <person name="Medigue C."/>
            <person name="Mazel D."/>
            <person name="Polz M.F."/>
            <person name="Le Roux F."/>
        </authorList>
    </citation>
    <scope>NUCLEOTIDE SEQUENCE [LARGE SCALE GENOMIC DNA]</scope>
    <source>
        <strain evidence="3 4">SOn1</strain>
    </source>
</reference>
<dbReference type="Gene3D" id="3.40.50.620">
    <property type="entry name" value="HUPs"/>
    <property type="match status" value="1"/>
</dbReference>
<dbReference type="InterPro" id="IPR006015">
    <property type="entry name" value="Universal_stress_UspA"/>
</dbReference>
<sequence>MVQYTKNVEAMDMLTEVNTIIYASDMQKGSRPAFRNAVQQAIKHDAKIVFLHAIPPIGELTQQVMVSYLPKKANQKHTEQILAEAHNHIQARIQNFLDSELNNLSALKQPPDIESQIGEPHEVILSAAKQHNAQLIVMGDREANAISRLFLGSTALKVISQSDIPVLIVPLSQTQ</sequence>
<protein>
    <submittedName>
        <fullName evidence="3">Universal stress protein A</fullName>
    </submittedName>
</protein>
<dbReference type="AlphaFoldDB" id="A0AAV2VSN5"/>
<evidence type="ECO:0000259" key="2">
    <source>
        <dbReference type="Pfam" id="PF00582"/>
    </source>
</evidence>
<evidence type="ECO:0000256" key="1">
    <source>
        <dbReference type="ARBA" id="ARBA00008791"/>
    </source>
</evidence>
<name>A0AAV2VSN5_9VIBR</name>
<dbReference type="Proteomes" id="UP000018211">
    <property type="component" value="Unassembled WGS sequence"/>
</dbReference>
<comment type="caution">
    <text evidence="3">The sequence shown here is derived from an EMBL/GenBank/DDBJ whole genome shotgun (WGS) entry which is preliminary data.</text>
</comment>
<dbReference type="RefSeq" id="WP_022612237.1">
    <property type="nucleotide sequence ID" value="NZ_LK391965.1"/>
</dbReference>
<dbReference type="EMBL" id="CAOF01000120">
    <property type="protein sequence ID" value="CCO47420.1"/>
    <property type="molecule type" value="Genomic_DNA"/>
</dbReference>
<evidence type="ECO:0000313" key="4">
    <source>
        <dbReference type="Proteomes" id="UP000018211"/>
    </source>
</evidence>
<dbReference type="InterPro" id="IPR014729">
    <property type="entry name" value="Rossmann-like_a/b/a_fold"/>
</dbReference>
<proteinExistence type="inferred from homology"/>
<organism evidence="3 4">
    <name type="scientific">Vibrio nigripulchritudo SOn1</name>
    <dbReference type="NCBI Taxonomy" id="1238450"/>
    <lineage>
        <taxon>Bacteria</taxon>
        <taxon>Pseudomonadati</taxon>
        <taxon>Pseudomonadota</taxon>
        <taxon>Gammaproteobacteria</taxon>
        <taxon>Vibrionales</taxon>
        <taxon>Vibrionaceae</taxon>
        <taxon>Vibrio</taxon>
    </lineage>
</organism>
<gene>
    <name evidence="3" type="ORF">VIBNISOn1_30114</name>
</gene>
<dbReference type="SUPFAM" id="SSF52402">
    <property type="entry name" value="Adenine nucleotide alpha hydrolases-like"/>
    <property type="match status" value="1"/>
</dbReference>
<accession>A0AAV2VSN5</accession>